<keyword evidence="10" id="KW-1015">Disulfide bond</keyword>
<dbReference type="InterPro" id="IPR050439">
    <property type="entry name" value="ADAMTS_ADAMTS-like"/>
</dbReference>
<dbReference type="InterPro" id="IPR036383">
    <property type="entry name" value="TSP1_rpt_sf"/>
</dbReference>
<evidence type="ECO:0000256" key="2">
    <source>
        <dbReference type="ARBA" id="ARBA00022525"/>
    </source>
</evidence>
<evidence type="ECO:0000256" key="8">
    <source>
        <dbReference type="ARBA" id="ARBA00022833"/>
    </source>
</evidence>
<protein>
    <recommendedName>
        <fullName evidence="14">Peptidase M12B domain-containing protein</fullName>
    </recommendedName>
</protein>
<dbReference type="Proteomes" id="UP001159405">
    <property type="component" value="Unassembled WGS sequence"/>
</dbReference>
<evidence type="ECO:0000256" key="4">
    <source>
        <dbReference type="ARBA" id="ARBA00022723"/>
    </source>
</evidence>
<name>A0ABN8RP39_9CNID</name>
<feature type="binding site" evidence="12">
    <location>
        <position position="387"/>
    </location>
    <ligand>
        <name>Zn(2+)</name>
        <dbReference type="ChEBI" id="CHEBI:29105"/>
        <note>catalytic</note>
    </ligand>
</feature>
<dbReference type="PROSITE" id="PS50092">
    <property type="entry name" value="TSP1"/>
    <property type="match status" value="2"/>
</dbReference>
<dbReference type="Pfam" id="PF17771">
    <property type="entry name" value="ADAMTS_CR_2"/>
    <property type="match status" value="1"/>
</dbReference>
<dbReference type="InterPro" id="IPR000884">
    <property type="entry name" value="TSP1_rpt"/>
</dbReference>
<evidence type="ECO:0000256" key="3">
    <source>
        <dbReference type="ARBA" id="ARBA00022670"/>
    </source>
</evidence>
<organism evidence="15 16">
    <name type="scientific">Porites lobata</name>
    <dbReference type="NCBI Taxonomy" id="104759"/>
    <lineage>
        <taxon>Eukaryota</taxon>
        <taxon>Metazoa</taxon>
        <taxon>Cnidaria</taxon>
        <taxon>Anthozoa</taxon>
        <taxon>Hexacorallia</taxon>
        <taxon>Scleractinia</taxon>
        <taxon>Fungiina</taxon>
        <taxon>Poritidae</taxon>
        <taxon>Porites</taxon>
    </lineage>
</organism>
<dbReference type="Pfam" id="PF00090">
    <property type="entry name" value="TSP_1"/>
    <property type="match status" value="1"/>
</dbReference>
<evidence type="ECO:0000256" key="13">
    <source>
        <dbReference type="SAM" id="SignalP"/>
    </source>
</evidence>
<keyword evidence="7" id="KW-0378">Hydrolase</keyword>
<evidence type="ECO:0000256" key="6">
    <source>
        <dbReference type="ARBA" id="ARBA00022737"/>
    </source>
</evidence>
<dbReference type="PANTHER" id="PTHR13723">
    <property type="entry name" value="ADAMTS A DISINTEGRIN AND METALLOPROTEASE WITH THROMBOSPONDIN MOTIFS PROTEASE"/>
    <property type="match status" value="1"/>
</dbReference>
<feature type="binding site" evidence="12">
    <location>
        <position position="381"/>
    </location>
    <ligand>
        <name>Zn(2+)</name>
        <dbReference type="ChEBI" id="CHEBI:29105"/>
        <note>catalytic</note>
    </ligand>
</feature>
<dbReference type="PROSITE" id="PS50215">
    <property type="entry name" value="ADAM_MEPRO"/>
    <property type="match status" value="1"/>
</dbReference>
<dbReference type="PANTHER" id="PTHR13723:SF200">
    <property type="entry name" value="ADAM METALLOPEPTIDASE WITH THROMBOSPONDIN TYPE 1 MOTIF B, ISOFORM B"/>
    <property type="match status" value="1"/>
</dbReference>
<evidence type="ECO:0000256" key="12">
    <source>
        <dbReference type="PROSITE-ProRule" id="PRU00276"/>
    </source>
</evidence>
<feature type="domain" description="Peptidase M12B" evidence="14">
    <location>
        <begin position="237"/>
        <end position="437"/>
    </location>
</feature>
<keyword evidence="6" id="KW-0677">Repeat</keyword>
<evidence type="ECO:0000256" key="10">
    <source>
        <dbReference type="ARBA" id="ARBA00023157"/>
    </source>
</evidence>
<dbReference type="Gene3D" id="3.40.1620.60">
    <property type="match status" value="1"/>
</dbReference>
<evidence type="ECO:0000256" key="7">
    <source>
        <dbReference type="ARBA" id="ARBA00022801"/>
    </source>
</evidence>
<keyword evidence="16" id="KW-1185">Reference proteome</keyword>
<dbReference type="InterPro" id="IPR024079">
    <property type="entry name" value="MetalloPept_cat_dom_sf"/>
</dbReference>
<dbReference type="SUPFAM" id="SSF82895">
    <property type="entry name" value="TSP-1 type 1 repeat"/>
    <property type="match status" value="2"/>
</dbReference>
<comment type="caution">
    <text evidence="12">Lacks conserved residue(s) required for the propagation of feature annotation.</text>
</comment>
<dbReference type="EMBL" id="CALNXK010000250">
    <property type="protein sequence ID" value="CAH3179107.1"/>
    <property type="molecule type" value="Genomic_DNA"/>
</dbReference>
<dbReference type="SUPFAM" id="SSF55486">
    <property type="entry name" value="Metalloproteases ('zincins'), catalytic domain"/>
    <property type="match status" value="1"/>
</dbReference>
<keyword evidence="3" id="KW-0645">Protease</keyword>
<accession>A0ABN8RP39</accession>
<keyword evidence="11" id="KW-0325">Glycoprotein</keyword>
<evidence type="ECO:0000256" key="1">
    <source>
        <dbReference type="ARBA" id="ARBA00004613"/>
    </source>
</evidence>
<keyword evidence="4 12" id="KW-0479">Metal-binding</keyword>
<dbReference type="PRINTS" id="PR01857">
    <property type="entry name" value="ADAMTSFAMILY"/>
</dbReference>
<dbReference type="Gene3D" id="2.60.120.830">
    <property type="match status" value="1"/>
</dbReference>
<feature type="chain" id="PRO_5047516751" description="Peptidase M12B domain-containing protein" evidence="13">
    <location>
        <begin position="21"/>
        <end position="1176"/>
    </location>
</feature>
<feature type="active site" evidence="12">
    <location>
        <position position="378"/>
    </location>
</feature>
<keyword evidence="8 12" id="KW-0862">Zinc</keyword>
<comment type="caution">
    <text evidence="15">The sequence shown here is derived from an EMBL/GenBank/DDBJ whole genome shotgun (WGS) entry which is preliminary data.</text>
</comment>
<evidence type="ECO:0000256" key="11">
    <source>
        <dbReference type="ARBA" id="ARBA00023180"/>
    </source>
</evidence>
<evidence type="ECO:0000256" key="5">
    <source>
        <dbReference type="ARBA" id="ARBA00022729"/>
    </source>
</evidence>
<dbReference type="Gene3D" id="3.40.390.10">
    <property type="entry name" value="Collagenase (Catalytic Domain)"/>
    <property type="match status" value="1"/>
</dbReference>
<comment type="subcellular location">
    <subcellularLocation>
        <location evidence="1">Secreted</location>
    </subcellularLocation>
</comment>
<feature type="signal peptide" evidence="13">
    <location>
        <begin position="1"/>
        <end position="20"/>
    </location>
</feature>
<keyword evidence="5 13" id="KW-0732">Signal</keyword>
<dbReference type="InterPro" id="IPR045371">
    <property type="entry name" value="ADAMTS_CR_3"/>
</dbReference>
<reference evidence="15 16" key="1">
    <citation type="submission" date="2022-05" db="EMBL/GenBank/DDBJ databases">
        <authorList>
            <consortium name="Genoscope - CEA"/>
            <person name="William W."/>
        </authorList>
    </citation>
    <scope>NUCLEOTIDE SEQUENCE [LARGE SCALE GENOMIC DNA]</scope>
</reference>
<keyword evidence="2" id="KW-0964">Secreted</keyword>
<evidence type="ECO:0000259" key="14">
    <source>
        <dbReference type="PROSITE" id="PS50215"/>
    </source>
</evidence>
<dbReference type="InterPro" id="IPR002870">
    <property type="entry name" value="Peptidase_M12B_N"/>
</dbReference>
<evidence type="ECO:0000256" key="9">
    <source>
        <dbReference type="ARBA" id="ARBA00023049"/>
    </source>
</evidence>
<dbReference type="Pfam" id="PF19236">
    <property type="entry name" value="ADAMTS_CR_3"/>
    <property type="match status" value="1"/>
</dbReference>
<dbReference type="InterPro" id="IPR013273">
    <property type="entry name" value="ADAMTS/ADAMTS-like"/>
</dbReference>
<dbReference type="InterPro" id="IPR001590">
    <property type="entry name" value="Peptidase_M12B"/>
</dbReference>
<evidence type="ECO:0000313" key="15">
    <source>
        <dbReference type="EMBL" id="CAH3179107.1"/>
    </source>
</evidence>
<sequence length="1176" mass="131235">MMMPVLVLAISCFAWQIPRGENRATGGESTLHNQMTRAEIKHYFGVQHWMDVPEYEVTFPFEVDEKGGLAFNSLNHRRLLKRGIDDKGSGIQYNYHLNAFGEQMRLHVKRNTKFMAPDLQLESRDQDGRRTTRPVSENTFYVTGQVDSEPDSLVALSVGDGMTGFIKRSRDAMVVHPLPEHLALQFRNESERIPHVVYQRPLREDFECHTKMNKFSKRGLNQQLEDANSNEGLLIDKYLEVALLADEHVVSAHGNKTEEFLLLLGSIVNSLFYGVTVGNIKINYVITRLVLITNEELGVDPSNSGVSQVTVIQKLEAWARNNNRNNASDPLQFDVASLVRSAGIGGVAVVYNSVCPHNDLVNVNSDNGLQTAYTIAHETSHNLGVDHDGNADCPNYINIMSSTLIAGPGALQWSSCSRAAIQTFLSSDDSFCLDDAPSSTRPIPPESYYTRLPGELVDADTQCEYNYGTGYRRCPHINLEDSCEALHCTRDGYTCLSSFILPLEGTPCGMRKWCIKGACVDNGTPKTDGGWTEWSDYTTCSPSCEGGVRYRERTCTNPAPQNGGQNCAGPSKAHWEICNSNVACPPTQPTYRNIQCQEIDSTLTFYHISSVSACTLTCLSGNSVRTYGNVADGTRCDHQNPFVYDVCINGQCQSVGCDHVLSSGKDKDRCGVCGGDGDSCTLVKSTYTENYIRYAYSPVDTIVELPVHTANAVFEERSKTYNLIGVQDEEGNDLIPIPSWWGKVVYKAGTKITYINDAKFPDRLEIEGPTNMPLRIVFAHLSEANVGIDYQYLRPLEENESPESATCSWVTSNWTDCTTGQQTREVLCVRSDNDTGQTAASVNCCGEESKPNSVNLCYSWHTDDWQACTKTCGKGTQSRSVVCRAKLNDTHYDIDESEFLCNITLKPMTFRSSCNDVNCPATWKTYWPECSKLCLTGNRTREVKCSRINELGQDEDVSDIQCEYESPPLAITESCNSDNPCKEYEIGCFKTPQDLFSETLGDFTQEADASKTLMECKELTKQSGYNVFALGHGGLCMSGPNAKDTYYRYKPASKKNKCSNGIGIGDHSVVYTFEPLPKLEAVGCYKDSSSRALPTLYANFRPFIDWYNMDATIRQCALVARDMGYKYFAVQFYGECWSSWDASENYDKYDKQTKTTYCWANVGGPMTNYVYRFPYE</sequence>
<dbReference type="SMART" id="SM00209">
    <property type="entry name" value="TSP1"/>
    <property type="match status" value="4"/>
</dbReference>
<dbReference type="Pfam" id="PF01421">
    <property type="entry name" value="Reprolysin"/>
    <property type="match status" value="1"/>
</dbReference>
<dbReference type="Pfam" id="PF01562">
    <property type="entry name" value="Pep_M12B_propep"/>
    <property type="match status" value="1"/>
</dbReference>
<evidence type="ECO:0000313" key="16">
    <source>
        <dbReference type="Proteomes" id="UP001159405"/>
    </source>
</evidence>
<gene>
    <name evidence="15" type="ORF">PLOB_00021615</name>
</gene>
<dbReference type="Pfam" id="PF19030">
    <property type="entry name" value="TSP1_ADAMTS"/>
    <property type="match status" value="1"/>
</dbReference>
<dbReference type="Gene3D" id="2.20.100.10">
    <property type="entry name" value="Thrombospondin type-1 (TSP1) repeat"/>
    <property type="match status" value="2"/>
</dbReference>
<feature type="binding site" evidence="12">
    <location>
        <position position="377"/>
    </location>
    <ligand>
        <name>Zn(2+)</name>
        <dbReference type="ChEBI" id="CHEBI:29105"/>
        <note>catalytic</note>
    </ligand>
</feature>
<proteinExistence type="predicted"/>
<dbReference type="InterPro" id="IPR041645">
    <property type="entry name" value="ADAMTS_CR_2"/>
</dbReference>
<keyword evidence="9" id="KW-0482">Metalloprotease</keyword>